<feature type="binding site" evidence="3">
    <location>
        <position position="13"/>
    </location>
    <ligand>
        <name>Zn(2+)</name>
        <dbReference type="ChEBI" id="CHEBI:29105"/>
    </ligand>
</feature>
<feature type="binding site" evidence="3">
    <location>
        <position position="16"/>
    </location>
    <ligand>
        <name>Zn(2+)</name>
        <dbReference type="ChEBI" id="CHEBI:29105"/>
    </ligand>
</feature>
<feature type="binding site" evidence="3">
    <location>
        <position position="33"/>
    </location>
    <ligand>
        <name>Zn(2+)</name>
        <dbReference type="ChEBI" id="CHEBI:29105"/>
    </ligand>
</feature>
<evidence type="ECO:0000256" key="1">
    <source>
        <dbReference type="ARBA" id="ARBA00022723"/>
    </source>
</evidence>
<dbReference type="InterPro" id="IPR005584">
    <property type="entry name" value="DNA_gyrase_inhibitor_YacG"/>
</dbReference>
<gene>
    <name evidence="3" type="primary">yacG</name>
    <name evidence="4" type="ORF">A6A04_20620</name>
</gene>
<dbReference type="Pfam" id="PF03884">
    <property type="entry name" value="YacG"/>
    <property type="match status" value="1"/>
</dbReference>
<protein>
    <recommendedName>
        <fullName evidence="3">DNA gyrase inhibitor YacG</fullName>
    </recommendedName>
</protein>
<dbReference type="PANTHER" id="PTHR36150:SF1">
    <property type="entry name" value="DNA GYRASE INHIBITOR YACG"/>
    <property type="match status" value="1"/>
</dbReference>
<dbReference type="Proteomes" id="UP000078428">
    <property type="component" value="Unassembled WGS sequence"/>
</dbReference>
<evidence type="ECO:0000313" key="4">
    <source>
        <dbReference type="EMBL" id="OAN46500.1"/>
    </source>
</evidence>
<sequence>MTEPTTETPAAPCPICGKPGQDRKYRPFCSARCADVDLHRWLGEVYRVETDDAEDADGE</sequence>
<evidence type="ECO:0000256" key="2">
    <source>
        <dbReference type="ARBA" id="ARBA00022833"/>
    </source>
</evidence>
<keyword evidence="5" id="KW-1185">Reference proteome</keyword>
<proteinExistence type="inferred from homology"/>
<name>A0A178MCH1_9PROT</name>
<comment type="subunit">
    <text evidence="3">Interacts with GyrB.</text>
</comment>
<accession>A0A178MCH1</accession>
<organism evidence="4 5">
    <name type="scientific">Paramagnetospirillum marisnigri</name>
    <dbReference type="NCBI Taxonomy" id="1285242"/>
    <lineage>
        <taxon>Bacteria</taxon>
        <taxon>Pseudomonadati</taxon>
        <taxon>Pseudomonadota</taxon>
        <taxon>Alphaproteobacteria</taxon>
        <taxon>Rhodospirillales</taxon>
        <taxon>Magnetospirillaceae</taxon>
        <taxon>Paramagnetospirillum</taxon>
    </lineage>
</organism>
<evidence type="ECO:0000313" key="5">
    <source>
        <dbReference type="Proteomes" id="UP000078428"/>
    </source>
</evidence>
<comment type="function">
    <text evidence="3">Inhibits all the catalytic activities of DNA gyrase by preventing its interaction with DNA. Acts by binding directly to the C-terminal domain of GyrB, which probably disrupts DNA binding by the gyrase.</text>
</comment>
<dbReference type="RefSeq" id="WP_068495119.1">
    <property type="nucleotide sequence ID" value="NZ_LWQT01000089.1"/>
</dbReference>
<comment type="cofactor">
    <cofactor evidence="3">
        <name>Zn(2+)</name>
        <dbReference type="ChEBI" id="CHEBI:29105"/>
    </cofactor>
    <text evidence="3">Binds 1 zinc ion.</text>
</comment>
<dbReference type="PANTHER" id="PTHR36150">
    <property type="entry name" value="DNA GYRASE INHIBITOR YACG"/>
    <property type="match status" value="1"/>
</dbReference>
<dbReference type="SUPFAM" id="SSF57716">
    <property type="entry name" value="Glucocorticoid receptor-like (DNA-binding domain)"/>
    <property type="match status" value="1"/>
</dbReference>
<dbReference type="InterPro" id="IPR013088">
    <property type="entry name" value="Znf_NHR/GATA"/>
</dbReference>
<dbReference type="AlphaFoldDB" id="A0A178MCH1"/>
<dbReference type="OrthoDB" id="9809663at2"/>
<dbReference type="Gene3D" id="3.30.50.10">
    <property type="entry name" value="Erythroid Transcription Factor GATA-1, subunit A"/>
    <property type="match status" value="1"/>
</dbReference>
<comment type="caution">
    <text evidence="4">The sequence shown here is derived from an EMBL/GenBank/DDBJ whole genome shotgun (WGS) entry which is preliminary data.</text>
</comment>
<dbReference type="HAMAP" id="MF_00649">
    <property type="entry name" value="DNA_gyrase_inhibitor_YacG"/>
    <property type="match status" value="1"/>
</dbReference>
<feature type="binding site" evidence="3">
    <location>
        <position position="29"/>
    </location>
    <ligand>
        <name>Zn(2+)</name>
        <dbReference type="ChEBI" id="CHEBI:29105"/>
    </ligand>
</feature>
<evidence type="ECO:0000256" key="3">
    <source>
        <dbReference type="HAMAP-Rule" id="MF_00649"/>
    </source>
</evidence>
<dbReference type="EMBL" id="LWQT01000089">
    <property type="protein sequence ID" value="OAN46500.1"/>
    <property type="molecule type" value="Genomic_DNA"/>
</dbReference>
<dbReference type="STRING" id="1285242.A6A04_20620"/>
<comment type="similarity">
    <text evidence="3">Belongs to the DNA gyrase inhibitor YacG family.</text>
</comment>
<dbReference type="GO" id="GO:0006355">
    <property type="term" value="P:regulation of DNA-templated transcription"/>
    <property type="evidence" value="ECO:0007669"/>
    <property type="project" value="InterPro"/>
</dbReference>
<keyword evidence="2 3" id="KW-0862">Zinc</keyword>
<dbReference type="GO" id="GO:0008657">
    <property type="term" value="F:DNA topoisomerase type II (double strand cut, ATP-hydrolyzing) inhibitor activity"/>
    <property type="evidence" value="ECO:0007669"/>
    <property type="project" value="UniProtKB-UniRule"/>
</dbReference>
<dbReference type="GO" id="GO:0008270">
    <property type="term" value="F:zinc ion binding"/>
    <property type="evidence" value="ECO:0007669"/>
    <property type="project" value="UniProtKB-UniRule"/>
</dbReference>
<reference evidence="4 5" key="1">
    <citation type="submission" date="2016-04" db="EMBL/GenBank/DDBJ databases">
        <title>Draft genome sequence of freshwater magnetotactic bacteria Magnetospirillum marisnigri SP-1 and Magnetospirillum moscoviense BB-1.</title>
        <authorList>
            <person name="Koziaeva V."/>
            <person name="Dziuba M.V."/>
            <person name="Ivanov T.M."/>
            <person name="Kuznetsov B."/>
            <person name="Grouzdev D.S."/>
        </authorList>
    </citation>
    <scope>NUCLEOTIDE SEQUENCE [LARGE SCALE GENOMIC DNA]</scope>
    <source>
        <strain evidence="4 5">SP-1</strain>
    </source>
</reference>
<keyword evidence="1 3" id="KW-0479">Metal-binding</keyword>